<evidence type="ECO:0000313" key="2">
    <source>
        <dbReference type="EMBL" id="UJO24052.1"/>
    </source>
</evidence>
<feature type="compositionally biased region" description="Gly residues" evidence="1">
    <location>
        <begin position="1"/>
        <end position="12"/>
    </location>
</feature>
<accession>A0A9Q8PKF4</accession>
<protein>
    <submittedName>
        <fullName evidence="2">Nucleoporin NUP37</fullName>
    </submittedName>
</protein>
<sequence>MVGVGDVRGGRGPPKEDAIKTRPQLPPKVGCPDQQRPSLIKSTTMDDIRRPRVTKRERKLQIGYQLEHRIHCAQAYPLTAPNGSTLVIYGHQNGFRLLWRGGRKPRDRATSRLTNGGHETIVIDDDDDVPQQESQQLAEDFDDDEEELDPDCPYPSIVQELDYNLEATVTRVAIPSLSNSAITPNVLRGNAVFVVAAADGRTILVHVPLLPPRDDEQKEELARSIAASAVELAPAGRIAMDVAVKFLPIDNQPLTAPKRHQEGIEGHLLIASASRTLNIWSMPVAADATVADDTQLLRRAPVSSPSARLSFHPSTRSAQVLLADATGCARIYDPYASNTQQRRPTSSDSTIEPALSTAEPGRWVMAYHAPFRSGRDTADFSQALAHRKKILDAKWILAGKGILALLEDGQWGIWEAAGSTKAGRSIENFAVEGYLGPAATHDAAEPSNPLKGLSKLAPMTPNTRKAKQEQLFTGTAKIPGTAARGGVSVSPISSYTGQSDESIAMWYNSEVYTITSIQQFWQRSTTSGGSIGSLYSPGLAHLTDIDTMHENITSISHFATKSSSAGIGQMNTRRDLLISAEYQAIIQQTIRPPTPVRQLFQAAERPANQDQQMLDAGSLDLDGMDRMLDNITSGIAPVARKVGFAAG</sequence>
<feature type="region of interest" description="Disordered" evidence="1">
    <location>
        <begin position="106"/>
        <end position="149"/>
    </location>
</feature>
<feature type="compositionally biased region" description="Acidic residues" evidence="1">
    <location>
        <begin position="139"/>
        <end position="149"/>
    </location>
</feature>
<dbReference type="AlphaFoldDB" id="A0A9Q8PKF4"/>
<feature type="region of interest" description="Disordered" evidence="1">
    <location>
        <begin position="1"/>
        <end position="43"/>
    </location>
</feature>
<dbReference type="InterPro" id="IPR015943">
    <property type="entry name" value="WD40/YVTN_repeat-like_dom_sf"/>
</dbReference>
<organism evidence="2 3">
    <name type="scientific">Passalora fulva</name>
    <name type="common">Tomato leaf mold</name>
    <name type="synonym">Cladosporium fulvum</name>
    <dbReference type="NCBI Taxonomy" id="5499"/>
    <lineage>
        <taxon>Eukaryota</taxon>
        <taxon>Fungi</taxon>
        <taxon>Dikarya</taxon>
        <taxon>Ascomycota</taxon>
        <taxon>Pezizomycotina</taxon>
        <taxon>Dothideomycetes</taxon>
        <taxon>Dothideomycetidae</taxon>
        <taxon>Mycosphaerellales</taxon>
        <taxon>Mycosphaerellaceae</taxon>
        <taxon>Fulvia</taxon>
    </lineage>
</organism>
<feature type="compositionally biased region" description="Polar residues" evidence="1">
    <location>
        <begin position="336"/>
        <end position="350"/>
    </location>
</feature>
<keyword evidence="3" id="KW-1185">Reference proteome</keyword>
<feature type="region of interest" description="Disordered" evidence="1">
    <location>
        <begin position="336"/>
        <end position="355"/>
    </location>
</feature>
<name>A0A9Q8PKF4_PASFU</name>
<gene>
    <name evidence="2" type="ORF">CLAFUR5_13254</name>
</gene>
<reference evidence="2" key="1">
    <citation type="submission" date="2021-12" db="EMBL/GenBank/DDBJ databases">
        <authorList>
            <person name="Zaccaron A."/>
            <person name="Stergiopoulos I."/>
        </authorList>
    </citation>
    <scope>NUCLEOTIDE SEQUENCE</scope>
    <source>
        <strain evidence="2">Race5_Kim</strain>
    </source>
</reference>
<dbReference type="RefSeq" id="XP_047768418.1">
    <property type="nucleotide sequence ID" value="XM_047912402.1"/>
</dbReference>
<dbReference type="Gene3D" id="2.130.10.10">
    <property type="entry name" value="YVTN repeat-like/Quinoprotein amine dehydrogenase"/>
    <property type="match status" value="1"/>
</dbReference>
<reference evidence="2" key="2">
    <citation type="journal article" date="2022" name="Microb. Genom.">
        <title>A chromosome-scale genome assembly of the tomato pathogen Cladosporium fulvum reveals a compartmentalized genome architecture and the presence of a dispensable chromosome.</title>
        <authorList>
            <person name="Zaccaron A.Z."/>
            <person name="Chen L.H."/>
            <person name="Samaras A."/>
            <person name="Stergiopoulos I."/>
        </authorList>
    </citation>
    <scope>NUCLEOTIDE SEQUENCE</scope>
    <source>
        <strain evidence="2">Race5_Kim</strain>
    </source>
</reference>
<proteinExistence type="predicted"/>
<dbReference type="GeneID" id="71993132"/>
<dbReference type="EMBL" id="CP090173">
    <property type="protein sequence ID" value="UJO24052.1"/>
    <property type="molecule type" value="Genomic_DNA"/>
</dbReference>
<dbReference type="Proteomes" id="UP000756132">
    <property type="component" value="Chromosome 11"/>
</dbReference>
<evidence type="ECO:0000256" key="1">
    <source>
        <dbReference type="SAM" id="MobiDB-lite"/>
    </source>
</evidence>
<evidence type="ECO:0000313" key="3">
    <source>
        <dbReference type="Proteomes" id="UP000756132"/>
    </source>
</evidence>
<dbReference type="KEGG" id="ffu:CLAFUR5_13254"/>
<dbReference type="OrthoDB" id="5323870at2759"/>